<dbReference type="EMBL" id="CAJVQC010014737">
    <property type="protein sequence ID" value="CAG8660196.1"/>
    <property type="molecule type" value="Genomic_DNA"/>
</dbReference>
<evidence type="ECO:0000313" key="1">
    <source>
        <dbReference type="EMBL" id="CAG8660196.1"/>
    </source>
</evidence>
<keyword evidence="2" id="KW-1185">Reference proteome</keyword>
<dbReference type="Proteomes" id="UP000789920">
    <property type="component" value="Unassembled WGS sequence"/>
</dbReference>
<feature type="non-terminal residue" evidence="1">
    <location>
        <position position="1"/>
    </location>
</feature>
<name>A0ACA9NMK1_9GLOM</name>
<proteinExistence type="predicted"/>
<accession>A0ACA9NMK1</accession>
<evidence type="ECO:0000313" key="2">
    <source>
        <dbReference type="Proteomes" id="UP000789920"/>
    </source>
</evidence>
<organism evidence="1 2">
    <name type="scientific">Racocetra persica</name>
    <dbReference type="NCBI Taxonomy" id="160502"/>
    <lineage>
        <taxon>Eukaryota</taxon>
        <taxon>Fungi</taxon>
        <taxon>Fungi incertae sedis</taxon>
        <taxon>Mucoromycota</taxon>
        <taxon>Glomeromycotina</taxon>
        <taxon>Glomeromycetes</taxon>
        <taxon>Diversisporales</taxon>
        <taxon>Gigasporaceae</taxon>
        <taxon>Racocetra</taxon>
    </lineage>
</organism>
<sequence length="67" mass="7540">PTIKLPGCHVLSNHILTKASQELNNTILDKVQKDSVRVTAIFDSWTNIKREHLFEVVLIISDGDTLI</sequence>
<reference evidence="1" key="1">
    <citation type="submission" date="2021-06" db="EMBL/GenBank/DDBJ databases">
        <authorList>
            <person name="Kallberg Y."/>
            <person name="Tangrot J."/>
            <person name="Rosling A."/>
        </authorList>
    </citation>
    <scope>NUCLEOTIDE SEQUENCE</scope>
    <source>
        <strain evidence="1">MA461A</strain>
    </source>
</reference>
<comment type="caution">
    <text evidence="1">The sequence shown here is derived from an EMBL/GenBank/DDBJ whole genome shotgun (WGS) entry which is preliminary data.</text>
</comment>
<protein>
    <submittedName>
        <fullName evidence="1">33288_t:CDS:1</fullName>
    </submittedName>
</protein>
<gene>
    <name evidence="1" type="ORF">RPERSI_LOCUS8242</name>
</gene>